<dbReference type="InterPro" id="IPR050654">
    <property type="entry name" value="AChE-related_enzymes"/>
</dbReference>
<organism evidence="5 6">
    <name type="scientific">Zasmidium cellare</name>
    <name type="common">Wine cellar mold</name>
    <name type="synonym">Racodium cellare</name>
    <dbReference type="NCBI Taxonomy" id="395010"/>
    <lineage>
        <taxon>Eukaryota</taxon>
        <taxon>Fungi</taxon>
        <taxon>Dikarya</taxon>
        <taxon>Ascomycota</taxon>
        <taxon>Pezizomycotina</taxon>
        <taxon>Dothideomycetes</taxon>
        <taxon>Dothideomycetidae</taxon>
        <taxon>Mycosphaerellales</taxon>
        <taxon>Mycosphaerellaceae</taxon>
        <taxon>Zasmidium</taxon>
    </lineage>
</organism>
<dbReference type="EC" id="3.1.1.-" evidence="3"/>
<evidence type="ECO:0000256" key="2">
    <source>
        <dbReference type="ARBA" id="ARBA00022801"/>
    </source>
</evidence>
<comment type="similarity">
    <text evidence="1 3">Belongs to the type-B carboxylesterase/lipase family.</text>
</comment>
<dbReference type="InterPro" id="IPR029058">
    <property type="entry name" value="AB_hydrolase_fold"/>
</dbReference>
<keyword evidence="6" id="KW-1185">Reference proteome</keyword>
<dbReference type="Gene3D" id="3.40.50.1820">
    <property type="entry name" value="alpha/beta hydrolase"/>
    <property type="match status" value="1"/>
</dbReference>
<dbReference type="PROSITE" id="PS00122">
    <property type="entry name" value="CARBOXYLESTERASE_B_1"/>
    <property type="match status" value="1"/>
</dbReference>
<dbReference type="Pfam" id="PF00135">
    <property type="entry name" value="COesterase"/>
    <property type="match status" value="1"/>
</dbReference>
<dbReference type="PANTHER" id="PTHR43918:SF4">
    <property type="entry name" value="CARBOXYLIC ESTER HYDROLASE"/>
    <property type="match status" value="1"/>
</dbReference>
<feature type="domain" description="Carboxylesterase type B" evidence="4">
    <location>
        <begin position="22"/>
        <end position="273"/>
    </location>
</feature>
<gene>
    <name evidence="5" type="ORF">PRZ48_005445</name>
</gene>
<protein>
    <recommendedName>
        <fullName evidence="3">Carboxylic ester hydrolase</fullName>
        <ecNumber evidence="3">3.1.1.-</ecNumber>
    </recommendedName>
</protein>
<proteinExistence type="inferred from homology"/>
<keyword evidence="2 3" id="KW-0378">Hydrolase</keyword>
<evidence type="ECO:0000313" key="5">
    <source>
        <dbReference type="EMBL" id="KAK4504529.1"/>
    </source>
</evidence>
<dbReference type="InterPro" id="IPR002018">
    <property type="entry name" value="CarbesteraseB"/>
</dbReference>
<reference evidence="5 6" key="1">
    <citation type="journal article" date="2023" name="G3 (Bethesda)">
        <title>A chromosome-level genome assembly of Zasmidium syzygii isolated from banana leaves.</title>
        <authorList>
            <person name="van Westerhoven A.C."/>
            <person name="Mehrabi R."/>
            <person name="Talebi R."/>
            <person name="Steentjes M.B.F."/>
            <person name="Corcolon B."/>
            <person name="Chong P.A."/>
            <person name="Kema G.H.J."/>
            <person name="Seidl M.F."/>
        </authorList>
    </citation>
    <scope>NUCLEOTIDE SEQUENCE [LARGE SCALE GENOMIC DNA]</scope>
    <source>
        <strain evidence="5 6">P124</strain>
    </source>
</reference>
<dbReference type="InterPro" id="IPR019826">
    <property type="entry name" value="Carboxylesterase_B_AS"/>
</dbReference>
<name>A0ABR0ESD4_ZASCE</name>
<accession>A0ABR0ESD4</accession>
<dbReference type="PANTHER" id="PTHR43918">
    <property type="entry name" value="ACETYLCHOLINESTERASE"/>
    <property type="match status" value="1"/>
</dbReference>
<dbReference type="SUPFAM" id="SSF53474">
    <property type="entry name" value="alpha/beta-Hydrolases"/>
    <property type="match status" value="1"/>
</dbReference>
<dbReference type="EMBL" id="JAXOVC010000003">
    <property type="protein sequence ID" value="KAK4504529.1"/>
    <property type="molecule type" value="Genomic_DNA"/>
</dbReference>
<evidence type="ECO:0000256" key="3">
    <source>
        <dbReference type="RuleBase" id="RU361235"/>
    </source>
</evidence>
<sequence length="441" mass="47225">MANLSYSAEHVADFLDNIGQVANEDCLTLNIWTKPQTGADLKPVMVWTYGGSFDGGGTNTSGYSGQYWSNTEDVVFVTFNYRLGVFGFPGAPDLTQNVAMLDQRLALEWIRDNIEAFGGDPGRITLFGQSAGAGMTDYYTYIWLDDPIIAGAIMESGSASGPTGSGSGVGGANLPPSNQTAKWYELSRRVGCGDNTTQSAQAVIGCMRNSSNVTMEALLANTPTGAPFHSVFGPTIDDKTVFENYTARVEAGNLIKKPVLVGNNDDELAVYTVLNLSGSGINIPTSGLPQAQLKQYNTFLFGCPSNVQAQLRWSQKIPVWRYRYFPSFPNIAVPKDNGLAYHGAEIWPMFGTDQEVGQAASTDIERTVGSYVRSAWATFARCPESGLSDQLGWPQYTANPNATGLVLLGKDAANVAEFGPGGAYDDICAQLPQLLATGKLG</sequence>
<dbReference type="Proteomes" id="UP001305779">
    <property type="component" value="Unassembled WGS sequence"/>
</dbReference>
<comment type="caution">
    <text evidence="5">The sequence shown here is derived from an EMBL/GenBank/DDBJ whole genome shotgun (WGS) entry which is preliminary data.</text>
</comment>
<evidence type="ECO:0000313" key="6">
    <source>
        <dbReference type="Proteomes" id="UP001305779"/>
    </source>
</evidence>
<evidence type="ECO:0000259" key="4">
    <source>
        <dbReference type="Pfam" id="PF00135"/>
    </source>
</evidence>
<evidence type="ECO:0000256" key="1">
    <source>
        <dbReference type="ARBA" id="ARBA00005964"/>
    </source>
</evidence>